<dbReference type="InterPro" id="IPR042099">
    <property type="entry name" value="ANL_N_sf"/>
</dbReference>
<feature type="domain" description="AMP-dependent synthetase/ligase" evidence="2">
    <location>
        <begin position="39"/>
        <end position="180"/>
    </location>
</feature>
<dbReference type="AlphaFoldDB" id="A0A2T0ZTK4"/>
<reference evidence="3 4" key="1">
    <citation type="submission" date="2018-03" db="EMBL/GenBank/DDBJ databases">
        <title>Genomic Encyclopedia of Archaeal and Bacterial Type Strains, Phase II (KMG-II): from individual species to whole genera.</title>
        <authorList>
            <person name="Goeker M."/>
        </authorList>
    </citation>
    <scope>NUCLEOTIDE SEQUENCE [LARGE SCALE GENOMIC DNA]</scope>
    <source>
        <strain evidence="3 4">DSM 100065</strain>
    </source>
</reference>
<evidence type="ECO:0000313" key="3">
    <source>
        <dbReference type="EMBL" id="PRZ39690.1"/>
    </source>
</evidence>
<dbReference type="Proteomes" id="UP000237752">
    <property type="component" value="Unassembled WGS sequence"/>
</dbReference>
<proteinExistence type="predicted"/>
<dbReference type="PANTHER" id="PTHR24096:SF323">
    <property type="entry name" value="BLR3536 PROTEIN"/>
    <property type="match status" value="1"/>
</dbReference>
<comment type="caution">
    <text evidence="3">The sequence shown here is derived from an EMBL/GenBank/DDBJ whole genome shotgun (WGS) entry which is preliminary data.</text>
</comment>
<dbReference type="OrthoDB" id="9803968at2"/>
<sequence>MTNSMSAWPTQPLSFAVTQKYFPSVKQGIPRSGGHSSRALGWVRSRSFVVLQDRFDAEDLLRLIYEKQISNLMLVPIMFNRLLQLPDETRAKYDVSSVRHVVLGGAPCPQHTKQAMIDWWGPVLIEQYGSLEIGVCTGATAQEWMAHPGAVGKALVDVNIKILDADGIEVPIGEPGEIYTQIAQQPDFEYEGRPDARAEMEKDGFLTAGDIDYHDNDGFLYLSDRKKDMDSVAVTADDVRSFVGRRLANYKVPKVIDFLDEIPQLDSEKSSSASCASGNGPQAAVQSSCYADQHSNG</sequence>
<gene>
    <name evidence="3" type="ORF">CLV47_11854</name>
</gene>
<dbReference type="RefSeq" id="WP_106350416.1">
    <property type="nucleotide sequence ID" value="NZ_PVUE01000018.1"/>
</dbReference>
<accession>A0A2T0ZTK4</accession>
<feature type="region of interest" description="Disordered" evidence="1">
    <location>
        <begin position="269"/>
        <end position="297"/>
    </location>
</feature>
<feature type="compositionally biased region" description="Polar residues" evidence="1">
    <location>
        <begin position="284"/>
        <end position="297"/>
    </location>
</feature>
<dbReference type="EMBL" id="PVUE01000018">
    <property type="protein sequence ID" value="PRZ39690.1"/>
    <property type="molecule type" value="Genomic_DNA"/>
</dbReference>
<organism evidence="3 4">
    <name type="scientific">Antricoccus suffuscus</name>
    <dbReference type="NCBI Taxonomy" id="1629062"/>
    <lineage>
        <taxon>Bacteria</taxon>
        <taxon>Bacillati</taxon>
        <taxon>Actinomycetota</taxon>
        <taxon>Actinomycetes</taxon>
        <taxon>Geodermatophilales</taxon>
        <taxon>Antricoccaceae</taxon>
        <taxon>Antricoccus</taxon>
    </lineage>
</organism>
<dbReference type="InterPro" id="IPR000873">
    <property type="entry name" value="AMP-dep_synth/lig_dom"/>
</dbReference>
<dbReference type="Pfam" id="PF00501">
    <property type="entry name" value="AMP-binding"/>
    <property type="match status" value="1"/>
</dbReference>
<evidence type="ECO:0000259" key="2">
    <source>
        <dbReference type="Pfam" id="PF00501"/>
    </source>
</evidence>
<protein>
    <submittedName>
        <fullName evidence="3">AMP-binding enzyme</fullName>
    </submittedName>
</protein>
<dbReference type="PANTHER" id="PTHR24096">
    <property type="entry name" value="LONG-CHAIN-FATTY-ACID--COA LIGASE"/>
    <property type="match status" value="1"/>
</dbReference>
<dbReference type="SUPFAM" id="SSF56801">
    <property type="entry name" value="Acetyl-CoA synthetase-like"/>
    <property type="match status" value="1"/>
</dbReference>
<evidence type="ECO:0000256" key="1">
    <source>
        <dbReference type="SAM" id="MobiDB-lite"/>
    </source>
</evidence>
<evidence type="ECO:0000313" key="4">
    <source>
        <dbReference type="Proteomes" id="UP000237752"/>
    </source>
</evidence>
<keyword evidence="4" id="KW-1185">Reference proteome</keyword>
<name>A0A2T0ZTK4_9ACTN</name>
<dbReference type="GO" id="GO:0016405">
    <property type="term" value="F:CoA-ligase activity"/>
    <property type="evidence" value="ECO:0007669"/>
    <property type="project" value="TreeGrafter"/>
</dbReference>
<dbReference type="Gene3D" id="3.40.50.12780">
    <property type="entry name" value="N-terminal domain of ligase-like"/>
    <property type="match status" value="1"/>
</dbReference>